<reference evidence="1 2" key="1">
    <citation type="journal article" date="2020" name="Microbiol. Res.">
        <title>Flavobacterium pokkalii sp. nov., a novel plant growth promoting native rhizobacteria isolated from pokkali rice grown in coastal saline affected agricultural regions of southern India, Kerala.</title>
        <authorList>
            <person name="Menon R.R."/>
            <person name="Kumari S."/>
            <person name="Viver T."/>
            <person name="Rameshkumar N."/>
        </authorList>
    </citation>
    <scope>NUCLEOTIDE SEQUENCE [LARGE SCALE GENOMIC DNA]</scope>
    <source>
        <strain evidence="1 2">L1I52</strain>
    </source>
</reference>
<sequence>MKNSLKILFVCLFLVSCQQKITTEDIQKLNGYWEIEKVTFDEGEDKEYKMNENFDYFKIANNEGIRRKVRPQFNGTFLFNEDYENVKVRFDKDHVYLDYSTPYAKWTEELLKLTDESMLIKNDQNKEYEYKKAGPINLSGEDEAAQKTK</sequence>
<organism evidence="1 2">
    <name type="scientific">Flavobacterium pokkalii</name>
    <dbReference type="NCBI Taxonomy" id="1940408"/>
    <lineage>
        <taxon>Bacteria</taxon>
        <taxon>Pseudomonadati</taxon>
        <taxon>Bacteroidota</taxon>
        <taxon>Flavobacteriia</taxon>
        <taxon>Flavobacteriales</taxon>
        <taxon>Flavobacteriaceae</taxon>
        <taxon>Flavobacterium</taxon>
    </lineage>
</organism>
<evidence type="ECO:0008006" key="3">
    <source>
        <dbReference type="Google" id="ProtNLM"/>
    </source>
</evidence>
<protein>
    <recommendedName>
        <fullName evidence="3">Lipocalin-like domain-containing protein</fullName>
    </recommendedName>
</protein>
<evidence type="ECO:0000313" key="2">
    <source>
        <dbReference type="Proteomes" id="UP000661715"/>
    </source>
</evidence>
<dbReference type="Proteomes" id="UP000661715">
    <property type="component" value="Unassembled WGS sequence"/>
</dbReference>
<dbReference type="EMBL" id="NASZ01000028">
    <property type="protein sequence ID" value="MBD0726428.1"/>
    <property type="molecule type" value="Genomic_DNA"/>
</dbReference>
<comment type="caution">
    <text evidence="1">The sequence shown here is derived from an EMBL/GenBank/DDBJ whole genome shotgun (WGS) entry which is preliminary data.</text>
</comment>
<gene>
    <name evidence="1" type="ORF">B6A10_14710</name>
</gene>
<dbReference type="PROSITE" id="PS51257">
    <property type="entry name" value="PROKAR_LIPOPROTEIN"/>
    <property type="match status" value="1"/>
</dbReference>
<proteinExistence type="predicted"/>
<name>A0ABR7UXC4_9FLAO</name>
<accession>A0ABR7UXC4</accession>
<dbReference type="RefSeq" id="WP_188221457.1">
    <property type="nucleotide sequence ID" value="NZ_NASZ01000028.1"/>
</dbReference>
<keyword evidence="2" id="KW-1185">Reference proteome</keyword>
<evidence type="ECO:0000313" key="1">
    <source>
        <dbReference type="EMBL" id="MBD0726428.1"/>
    </source>
</evidence>